<name>A0A7S0FBD4_9DINO</name>
<gene>
    <name evidence="1" type="ORF">PBAH0796_LOCUS6313</name>
</gene>
<reference evidence="1" key="1">
    <citation type="submission" date="2021-01" db="EMBL/GenBank/DDBJ databases">
        <authorList>
            <person name="Corre E."/>
            <person name="Pelletier E."/>
            <person name="Niang G."/>
            <person name="Scheremetjew M."/>
            <person name="Finn R."/>
            <person name="Kale V."/>
            <person name="Holt S."/>
            <person name="Cochrane G."/>
            <person name="Meng A."/>
            <person name="Brown T."/>
            <person name="Cohen L."/>
        </authorList>
    </citation>
    <scope>NUCLEOTIDE SEQUENCE</scope>
    <source>
        <strain evidence="1">Pbaha01</strain>
    </source>
</reference>
<dbReference type="InterPro" id="IPR018490">
    <property type="entry name" value="cNMP-bd_dom_sf"/>
</dbReference>
<dbReference type="Gene3D" id="2.60.120.10">
    <property type="entry name" value="Jelly Rolls"/>
    <property type="match status" value="1"/>
</dbReference>
<sequence>MYHVTKDALSSVYYFNDPEAPPSFTMDVAASLVPKFFARGESLDCLRHCLCVMERGTVAHGGLILVPPNVFHEDFIISQKKYQKIINTISLTYTQVLVLTREDMEAILAPHPQFERKIRRYAVKMAFCRAVRMTMTALERKDRSMVAASRMRASLSQAFDGTCGEEQPRTWRAW</sequence>
<proteinExistence type="predicted"/>
<protein>
    <submittedName>
        <fullName evidence="1">Uncharacterized protein</fullName>
    </submittedName>
</protein>
<dbReference type="SUPFAM" id="SSF51206">
    <property type="entry name" value="cAMP-binding domain-like"/>
    <property type="match status" value="1"/>
</dbReference>
<dbReference type="InterPro" id="IPR014710">
    <property type="entry name" value="RmlC-like_jellyroll"/>
</dbReference>
<dbReference type="AlphaFoldDB" id="A0A7S0FBD4"/>
<organism evidence="1">
    <name type="scientific">Pyrodinium bahamense</name>
    <dbReference type="NCBI Taxonomy" id="73915"/>
    <lineage>
        <taxon>Eukaryota</taxon>
        <taxon>Sar</taxon>
        <taxon>Alveolata</taxon>
        <taxon>Dinophyceae</taxon>
        <taxon>Gonyaulacales</taxon>
        <taxon>Pyrocystaceae</taxon>
        <taxon>Pyrodinium</taxon>
    </lineage>
</organism>
<accession>A0A7S0FBD4</accession>
<evidence type="ECO:0000313" key="1">
    <source>
        <dbReference type="EMBL" id="CAD8350946.1"/>
    </source>
</evidence>
<dbReference type="EMBL" id="HBEG01010726">
    <property type="protein sequence ID" value="CAD8350946.1"/>
    <property type="molecule type" value="Transcribed_RNA"/>
</dbReference>